<feature type="region of interest" description="Disordered" evidence="1">
    <location>
        <begin position="1"/>
        <end position="52"/>
    </location>
</feature>
<evidence type="ECO:0000256" key="1">
    <source>
        <dbReference type="SAM" id="MobiDB-lite"/>
    </source>
</evidence>
<name>A0A9X3F9F1_9BACT</name>
<protein>
    <submittedName>
        <fullName evidence="2">Uncharacterized protein</fullName>
    </submittedName>
</protein>
<gene>
    <name evidence="2" type="ORF">OV079_51520</name>
</gene>
<accession>A0A9X3F9F1</accession>
<evidence type="ECO:0000313" key="2">
    <source>
        <dbReference type="EMBL" id="MCY1013821.1"/>
    </source>
</evidence>
<comment type="caution">
    <text evidence="2">The sequence shown here is derived from an EMBL/GenBank/DDBJ whole genome shotgun (WGS) entry which is preliminary data.</text>
</comment>
<evidence type="ECO:0000313" key="3">
    <source>
        <dbReference type="Proteomes" id="UP001150924"/>
    </source>
</evidence>
<reference evidence="2" key="1">
    <citation type="submission" date="2022-11" db="EMBL/GenBank/DDBJ databases">
        <title>Minimal conservation of predation-associated metabolite biosynthetic gene clusters underscores biosynthetic potential of Myxococcota including descriptions for ten novel species: Archangium lansinium sp. nov., Myxococcus landrumus sp. nov., Nannocystis bai.</title>
        <authorList>
            <person name="Ahearne A."/>
            <person name="Stevens C."/>
            <person name="Phillips K."/>
        </authorList>
    </citation>
    <scope>NUCLEOTIDE SEQUENCE</scope>
    <source>
        <strain evidence="2">Na p29</strain>
    </source>
</reference>
<keyword evidence="3" id="KW-1185">Reference proteome</keyword>
<dbReference type="RefSeq" id="WP_267777965.1">
    <property type="nucleotide sequence ID" value="NZ_JAPNKE010000002.1"/>
</dbReference>
<proteinExistence type="predicted"/>
<dbReference type="AlphaFoldDB" id="A0A9X3F9F1"/>
<organism evidence="2 3">
    <name type="scientific">Nannocystis pusilla</name>
    <dbReference type="NCBI Taxonomy" id="889268"/>
    <lineage>
        <taxon>Bacteria</taxon>
        <taxon>Pseudomonadati</taxon>
        <taxon>Myxococcota</taxon>
        <taxon>Polyangia</taxon>
        <taxon>Nannocystales</taxon>
        <taxon>Nannocystaceae</taxon>
        <taxon>Nannocystis</taxon>
    </lineage>
</organism>
<sequence>MPSLAKLADTAVTTSSAATNWPRVSWRSSTNNPPTPRSAPPATTCIPSPPTS</sequence>
<dbReference type="Proteomes" id="UP001150924">
    <property type="component" value="Unassembled WGS sequence"/>
</dbReference>
<dbReference type="EMBL" id="JAPNKE010000002">
    <property type="protein sequence ID" value="MCY1013821.1"/>
    <property type="molecule type" value="Genomic_DNA"/>
</dbReference>
<feature type="compositionally biased region" description="Low complexity" evidence="1">
    <location>
        <begin position="8"/>
        <end position="19"/>
    </location>
</feature>